<keyword evidence="3" id="KW-1185">Reference proteome</keyword>
<dbReference type="OrthoDB" id="10560086at2759"/>
<organism evidence="2 3">
    <name type="scientific">Cyclocybe aegerita</name>
    <name type="common">Black poplar mushroom</name>
    <name type="synonym">Agrocybe aegerita</name>
    <dbReference type="NCBI Taxonomy" id="1973307"/>
    <lineage>
        <taxon>Eukaryota</taxon>
        <taxon>Fungi</taxon>
        <taxon>Dikarya</taxon>
        <taxon>Basidiomycota</taxon>
        <taxon>Agaricomycotina</taxon>
        <taxon>Agaricomycetes</taxon>
        <taxon>Agaricomycetidae</taxon>
        <taxon>Agaricales</taxon>
        <taxon>Agaricineae</taxon>
        <taxon>Bolbitiaceae</taxon>
        <taxon>Cyclocybe</taxon>
    </lineage>
</organism>
<sequence length="118" mass="12739">MHPPDEVPTAIVPRTRMPTLAELMNPAPPSPDKGLSQKQSISKPTAVLNRPNGESSAPKKSGNRRKDSIKATELMRDGKHFGAVEGFKHGGDSLQTRRVPPPLFLSGMASQLSAPSYR</sequence>
<feature type="region of interest" description="Disordered" evidence="1">
    <location>
        <begin position="1"/>
        <end position="118"/>
    </location>
</feature>
<dbReference type="AlphaFoldDB" id="A0A8S0WT73"/>
<comment type="caution">
    <text evidence="2">The sequence shown here is derived from an EMBL/GenBank/DDBJ whole genome shotgun (WGS) entry which is preliminary data.</text>
</comment>
<dbReference type="EMBL" id="CACVBS010000092">
    <property type="protein sequence ID" value="CAA7270617.1"/>
    <property type="molecule type" value="Genomic_DNA"/>
</dbReference>
<feature type="compositionally biased region" description="Basic and acidic residues" evidence="1">
    <location>
        <begin position="64"/>
        <end position="91"/>
    </location>
</feature>
<feature type="compositionally biased region" description="Polar residues" evidence="1">
    <location>
        <begin position="108"/>
        <end position="118"/>
    </location>
</feature>
<dbReference type="Proteomes" id="UP000467700">
    <property type="component" value="Unassembled WGS sequence"/>
</dbReference>
<reference evidence="2 3" key="1">
    <citation type="submission" date="2020-01" db="EMBL/GenBank/DDBJ databases">
        <authorList>
            <person name="Gupta K D."/>
        </authorList>
    </citation>
    <scope>NUCLEOTIDE SEQUENCE [LARGE SCALE GENOMIC DNA]</scope>
</reference>
<gene>
    <name evidence="2" type="ORF">AAE3_LOCUS12868</name>
</gene>
<evidence type="ECO:0000313" key="2">
    <source>
        <dbReference type="EMBL" id="CAA7270617.1"/>
    </source>
</evidence>
<protein>
    <submittedName>
        <fullName evidence="2">Uncharacterized protein</fullName>
    </submittedName>
</protein>
<proteinExistence type="predicted"/>
<accession>A0A8S0WT73</accession>
<evidence type="ECO:0000256" key="1">
    <source>
        <dbReference type="SAM" id="MobiDB-lite"/>
    </source>
</evidence>
<name>A0A8S0WT73_CYCAE</name>
<evidence type="ECO:0000313" key="3">
    <source>
        <dbReference type="Proteomes" id="UP000467700"/>
    </source>
</evidence>